<accession>A0ABN0ZDJ7</accession>
<sequence>MERKRESGGTDFLFAVLLIVLDVMVTALAFLMALGQTEYPLFSGRQDSAPDMTPLVSTMAILGIVIALSAWPLLRGRLPACGWLQILFGGALCCLTLYGAIQNGG</sequence>
<organism evidence="3 4">
    <name type="scientific">Streptomyces stramineus</name>
    <dbReference type="NCBI Taxonomy" id="173861"/>
    <lineage>
        <taxon>Bacteria</taxon>
        <taxon>Bacillati</taxon>
        <taxon>Actinomycetota</taxon>
        <taxon>Actinomycetes</taxon>
        <taxon>Kitasatosporales</taxon>
        <taxon>Streptomycetaceae</taxon>
        <taxon>Streptomyces</taxon>
    </lineage>
</organism>
<keyword evidence="4" id="KW-1185">Reference proteome</keyword>
<feature type="domain" description="DUF6234" evidence="2">
    <location>
        <begin position="7"/>
        <end position="99"/>
    </location>
</feature>
<keyword evidence="1" id="KW-0472">Membrane</keyword>
<feature type="transmembrane region" description="Helical" evidence="1">
    <location>
        <begin position="81"/>
        <end position="101"/>
    </location>
</feature>
<keyword evidence="1" id="KW-0812">Transmembrane</keyword>
<proteinExistence type="predicted"/>
<protein>
    <recommendedName>
        <fullName evidence="2">DUF6234 domain-containing protein</fullName>
    </recommendedName>
</protein>
<comment type="caution">
    <text evidence="3">The sequence shown here is derived from an EMBL/GenBank/DDBJ whole genome shotgun (WGS) entry which is preliminary data.</text>
</comment>
<gene>
    <name evidence="3" type="ORF">GCM10009544_03850</name>
</gene>
<keyword evidence="1" id="KW-1133">Transmembrane helix</keyword>
<feature type="transmembrane region" description="Helical" evidence="1">
    <location>
        <begin position="12"/>
        <end position="35"/>
    </location>
</feature>
<evidence type="ECO:0000313" key="4">
    <source>
        <dbReference type="Proteomes" id="UP001499895"/>
    </source>
</evidence>
<dbReference type="Proteomes" id="UP001499895">
    <property type="component" value="Unassembled WGS sequence"/>
</dbReference>
<dbReference type="EMBL" id="BAAAHB010000002">
    <property type="protein sequence ID" value="GAA0444308.1"/>
    <property type="molecule type" value="Genomic_DNA"/>
</dbReference>
<reference evidence="3 4" key="1">
    <citation type="journal article" date="2019" name="Int. J. Syst. Evol. Microbiol.">
        <title>The Global Catalogue of Microorganisms (GCM) 10K type strain sequencing project: providing services to taxonomists for standard genome sequencing and annotation.</title>
        <authorList>
            <consortium name="The Broad Institute Genomics Platform"/>
            <consortium name="The Broad Institute Genome Sequencing Center for Infectious Disease"/>
            <person name="Wu L."/>
            <person name="Ma J."/>
        </authorList>
    </citation>
    <scope>NUCLEOTIDE SEQUENCE [LARGE SCALE GENOMIC DNA]</scope>
    <source>
        <strain evidence="3 4">JCM 10649</strain>
    </source>
</reference>
<dbReference type="Pfam" id="PF19747">
    <property type="entry name" value="DUF6234"/>
    <property type="match status" value="1"/>
</dbReference>
<name>A0ABN0ZDJ7_9ACTN</name>
<evidence type="ECO:0000259" key="2">
    <source>
        <dbReference type="Pfam" id="PF19747"/>
    </source>
</evidence>
<dbReference type="InterPro" id="IPR046201">
    <property type="entry name" value="DUF6234"/>
</dbReference>
<feature type="transmembrane region" description="Helical" evidence="1">
    <location>
        <begin position="55"/>
        <end position="74"/>
    </location>
</feature>
<evidence type="ECO:0000313" key="3">
    <source>
        <dbReference type="EMBL" id="GAA0444308.1"/>
    </source>
</evidence>
<evidence type="ECO:0000256" key="1">
    <source>
        <dbReference type="SAM" id="Phobius"/>
    </source>
</evidence>
<dbReference type="RefSeq" id="WP_344084362.1">
    <property type="nucleotide sequence ID" value="NZ_BAAAHB010000002.1"/>
</dbReference>